<organism evidence="4 5">
    <name type="scientific">Polypterus senegalus</name>
    <name type="common">Senegal bichir</name>
    <dbReference type="NCBI Taxonomy" id="55291"/>
    <lineage>
        <taxon>Eukaryota</taxon>
        <taxon>Metazoa</taxon>
        <taxon>Chordata</taxon>
        <taxon>Craniata</taxon>
        <taxon>Vertebrata</taxon>
        <taxon>Euteleostomi</taxon>
        <taxon>Actinopterygii</taxon>
        <taxon>Polypteriformes</taxon>
        <taxon>Polypteridae</taxon>
        <taxon>Polypterus</taxon>
    </lineage>
</organism>
<accession>A0A8X7WUM9</accession>
<feature type="transmembrane region" description="Helical" evidence="2">
    <location>
        <begin position="646"/>
        <end position="667"/>
    </location>
</feature>
<gene>
    <name evidence="4" type="primary">Pkdrej_1</name>
    <name evidence="4" type="ORF">GTO96_0015998</name>
</gene>
<dbReference type="PROSITE" id="PS50095">
    <property type="entry name" value="PLAT"/>
    <property type="match status" value="1"/>
</dbReference>
<keyword evidence="2" id="KW-0472">Membrane</keyword>
<dbReference type="InterPro" id="IPR051223">
    <property type="entry name" value="Polycystin"/>
</dbReference>
<dbReference type="Gene3D" id="2.60.60.20">
    <property type="entry name" value="PLAT/LH2 domain"/>
    <property type="match status" value="1"/>
</dbReference>
<dbReference type="Proteomes" id="UP000886611">
    <property type="component" value="Unassembled WGS sequence"/>
</dbReference>
<proteinExistence type="predicted"/>
<feature type="non-terminal residue" evidence="4">
    <location>
        <position position="1096"/>
    </location>
</feature>
<keyword evidence="5" id="KW-1185">Reference proteome</keyword>
<dbReference type="SMART" id="SM00308">
    <property type="entry name" value="LH2"/>
    <property type="match status" value="1"/>
</dbReference>
<comment type="caution">
    <text evidence="4">The sequence shown here is derived from an EMBL/GenBank/DDBJ whole genome shotgun (WGS) entry which is preliminary data.</text>
</comment>
<evidence type="ECO:0000256" key="1">
    <source>
        <dbReference type="PROSITE-ProRule" id="PRU00152"/>
    </source>
</evidence>
<comment type="caution">
    <text evidence="1">Lacks conserved residue(s) required for the propagation of feature annotation.</text>
</comment>
<keyword evidence="2" id="KW-1133">Transmembrane helix</keyword>
<dbReference type="EMBL" id="JAATIS010009677">
    <property type="protein sequence ID" value="KAG2455192.1"/>
    <property type="molecule type" value="Genomic_DNA"/>
</dbReference>
<evidence type="ECO:0000313" key="4">
    <source>
        <dbReference type="EMBL" id="KAG2455192.1"/>
    </source>
</evidence>
<evidence type="ECO:0000256" key="2">
    <source>
        <dbReference type="SAM" id="Phobius"/>
    </source>
</evidence>
<dbReference type="InterPro" id="IPR001024">
    <property type="entry name" value="PLAT/LH2_dom"/>
</dbReference>
<feature type="non-terminal residue" evidence="4">
    <location>
        <position position="1"/>
    </location>
</feature>
<protein>
    <submittedName>
        <fullName evidence="4">PKDRE protein</fullName>
    </submittedName>
</protein>
<dbReference type="SUPFAM" id="SSF49723">
    <property type="entry name" value="Lipase/lipooxygenase domain (PLAT/LH2 domain)"/>
    <property type="match status" value="1"/>
</dbReference>
<dbReference type="Pfam" id="PF01477">
    <property type="entry name" value="PLAT"/>
    <property type="match status" value="1"/>
</dbReference>
<sequence length="1096" mass="122378">MCCCKLENSLGNSCVLQGDSSIASFNDLAHQKQLVPMCRTKDGRLVTKPRDGAMDGSCTESQYQSTQRIYERMPTDFVFYSKTPLVMPVNTTAEFIYCFNLVGANPGFRVYLEGGNWKPIQINLTDKAQDTEDFVSECEQMGIRQEFNFTFNVSGTYNITGATRSFNKTLKVKVLPLERQQRQSLPGAPDLPHSMSLFLSLVNLIDIDCEDSSKARESLLKEVFKQPVKSIQEAEQAAQRLNSLTSNSADLVPSSQAFTVNKLVTLSALLDSEAQKGLSTDTTEAVSKSVLSTVSSVLEAFQLTQQSTEDTAYQEEALKGTFQVLDSVSDAVQVGIITGGNATILQSENVNVTLKKCQKDNTDNCLQIPNCINCFYPDPPDPTSLPPGASVQVGIYEFDSDPYAWAEGGGDLSTSVTSVRMLAVSPTKHKMELPVETFEIVMSNKKNISSVPVVLRPRVPGSLSTTLSVKLMWSEFTEYLVQFSGPQGVHFLVNISLPDYALSIYCLLPSSLQSKCNLLSLDKPDHPYVLPIPHPTNLSDGDPFNVTFSLSTVTSRSSQMDSLSLEVTVFSVNCLDFDGQQNSWNPATCAVGNLVTKDQVHCVCNPGGRGLSSSFPRSLAAKIFVAPNLIDLSTLWEKLSVLKENFATVSMASTIVFIYVSLVVVGLKRYKKDEVNRDRAIILADNDPYDKMIYLLTTYTGSRRGAGTSANVYIRLWGSDGESEHHVLNQHAPLTFMRGDINTFLVTAAHDLGELKLMDVWHDNSGPCPDWYLSRIKVVHFYTKQEWYFMCRTWLRSQQYWARLSVSTSEDRLTPTDYFQVQILFSLYDSSLWYSVFSTVVLSFFNRLERLSCCVALDMTGLLLNLIFLRSQNFNIPDRDTIQTVVVSLQCAIILMVLHAILLTLFHVSHRDQEAAMQKPLDALSDGEWPDWDLTVRPLMWLASEKLQKQLSGSRSLGAKCCQAMAYILVVALIAISFVFISIYGLYYSPKESMAWVFTSVMSFFQSLFIVQPMKCLIFTGLHAFAKKFPRDLPWPGLCKVVKADRDILPCAIEKERLHMVLKMLRRTSLYNIPPELRKKPWLEGPAEGDKSHAVA</sequence>
<dbReference type="GO" id="GO:0016020">
    <property type="term" value="C:membrane"/>
    <property type="evidence" value="ECO:0007669"/>
    <property type="project" value="TreeGrafter"/>
</dbReference>
<feature type="domain" description="PLAT" evidence="3">
    <location>
        <begin position="692"/>
        <end position="809"/>
    </location>
</feature>
<feature type="transmembrane region" description="Helical" evidence="2">
    <location>
        <begin position="881"/>
        <end position="908"/>
    </location>
</feature>
<dbReference type="PANTHER" id="PTHR10877">
    <property type="entry name" value="POLYCYSTIN FAMILY MEMBER"/>
    <property type="match status" value="1"/>
</dbReference>
<name>A0A8X7WUM9_POLSE</name>
<feature type="transmembrane region" description="Helical" evidence="2">
    <location>
        <begin position="964"/>
        <end position="987"/>
    </location>
</feature>
<reference evidence="4 5" key="1">
    <citation type="journal article" date="2021" name="Cell">
        <title>Tracing the genetic footprints of vertebrate landing in non-teleost ray-finned fishes.</title>
        <authorList>
            <person name="Bi X."/>
            <person name="Wang K."/>
            <person name="Yang L."/>
            <person name="Pan H."/>
            <person name="Jiang H."/>
            <person name="Wei Q."/>
            <person name="Fang M."/>
            <person name="Yu H."/>
            <person name="Zhu C."/>
            <person name="Cai Y."/>
            <person name="He Y."/>
            <person name="Gan X."/>
            <person name="Zeng H."/>
            <person name="Yu D."/>
            <person name="Zhu Y."/>
            <person name="Jiang H."/>
            <person name="Qiu Q."/>
            <person name="Yang H."/>
            <person name="Zhang Y.E."/>
            <person name="Wang W."/>
            <person name="Zhu M."/>
            <person name="He S."/>
            <person name="Zhang G."/>
        </authorList>
    </citation>
    <scope>NUCLEOTIDE SEQUENCE [LARGE SCALE GENOMIC DNA]</scope>
    <source>
        <strain evidence="4">Bchr_013</strain>
    </source>
</reference>
<dbReference type="AlphaFoldDB" id="A0A8X7WUM9"/>
<dbReference type="InterPro" id="IPR036392">
    <property type="entry name" value="PLAT/LH2_dom_sf"/>
</dbReference>
<evidence type="ECO:0000313" key="5">
    <source>
        <dbReference type="Proteomes" id="UP000886611"/>
    </source>
</evidence>
<keyword evidence="2" id="KW-0812">Transmembrane</keyword>
<dbReference type="GO" id="GO:0050982">
    <property type="term" value="P:detection of mechanical stimulus"/>
    <property type="evidence" value="ECO:0007669"/>
    <property type="project" value="TreeGrafter"/>
</dbReference>
<evidence type="ECO:0000259" key="3">
    <source>
        <dbReference type="PROSITE" id="PS50095"/>
    </source>
</evidence>
<dbReference type="PANTHER" id="PTHR10877:SF185">
    <property type="entry name" value="POLYCYSTIN FAMILY RECEPTOR FOR EGG JELLY"/>
    <property type="match status" value="1"/>
</dbReference>
<dbReference type="GO" id="GO:0005262">
    <property type="term" value="F:calcium channel activity"/>
    <property type="evidence" value="ECO:0007669"/>
    <property type="project" value="TreeGrafter"/>
</dbReference>
<feature type="transmembrane region" description="Helical" evidence="2">
    <location>
        <begin position="851"/>
        <end position="869"/>
    </location>
</feature>